<reference evidence="7 8" key="1">
    <citation type="journal article" date="2018" name="IMA Fungus">
        <title>IMA Genome-F 10: Nine draft genome sequences of Claviceps purpurea s.lat., including C. arundinis, C. humidiphila, and C. cf. spartinae, pseudomolecules for the pitch canker pathogen Fusarium circinatum, draft genome of Davidsoniella eucalypti, Grosmannia galeiformis, Quambalaria eucalypti, and Teratosphaeria destructans.</title>
        <authorList>
            <person name="Wingfield B.D."/>
            <person name="Liu M."/>
            <person name="Nguyen H.D."/>
            <person name="Lane F.A."/>
            <person name="Morgan S.W."/>
            <person name="De Vos L."/>
            <person name="Wilken P.M."/>
            <person name="Duong T.A."/>
            <person name="Aylward J."/>
            <person name="Coetzee M.P."/>
            <person name="Dadej K."/>
            <person name="De Beer Z.W."/>
            <person name="Findlay W."/>
            <person name="Havenga M."/>
            <person name="Kolarik M."/>
            <person name="Menzies J.G."/>
            <person name="Naidoo K."/>
            <person name="Pochopski O."/>
            <person name="Shoukouhi P."/>
            <person name="Santana Q.C."/>
            <person name="Seifert K.A."/>
            <person name="Soal N."/>
            <person name="Steenkamp E.T."/>
            <person name="Tatham C.T."/>
            <person name="van der Nest M.A."/>
            <person name="Wingfield M.J."/>
        </authorList>
    </citation>
    <scope>NUCLEOTIDE SEQUENCE [LARGE SCALE GENOMIC DNA]</scope>
    <source>
        <strain evidence="7">CMW44962</strain>
    </source>
</reference>
<comment type="similarity">
    <text evidence="4">Belongs to the FKBP-type PPIase family. FKBP1 subfamily.</text>
</comment>
<keyword evidence="3 5" id="KW-0413">Isomerase</keyword>
<evidence type="ECO:0000256" key="3">
    <source>
        <dbReference type="ARBA" id="ARBA00023235"/>
    </source>
</evidence>
<dbReference type="EC" id="5.2.1.8" evidence="5"/>
<dbReference type="InterPro" id="IPR001179">
    <property type="entry name" value="PPIase_FKBP_dom"/>
</dbReference>
<reference evidence="7 8" key="2">
    <citation type="journal article" date="2021" name="Curr. Genet.">
        <title>Genetic response to nitrogen starvation in the aggressive Eucalyptus foliar pathogen Teratosphaeria destructans.</title>
        <authorList>
            <person name="Havenga M."/>
            <person name="Wingfield B.D."/>
            <person name="Wingfield M.J."/>
            <person name="Dreyer L.L."/>
            <person name="Roets F."/>
            <person name="Aylward J."/>
        </authorList>
    </citation>
    <scope>NUCLEOTIDE SEQUENCE [LARGE SCALE GENOMIC DNA]</scope>
    <source>
        <strain evidence="7">CMW44962</strain>
    </source>
</reference>
<organism evidence="7 8">
    <name type="scientific">Teratosphaeria destructans</name>
    <dbReference type="NCBI Taxonomy" id="418781"/>
    <lineage>
        <taxon>Eukaryota</taxon>
        <taxon>Fungi</taxon>
        <taxon>Dikarya</taxon>
        <taxon>Ascomycota</taxon>
        <taxon>Pezizomycotina</taxon>
        <taxon>Dothideomycetes</taxon>
        <taxon>Dothideomycetidae</taxon>
        <taxon>Mycosphaerellales</taxon>
        <taxon>Teratosphaeriaceae</taxon>
        <taxon>Teratosphaeria</taxon>
    </lineage>
</organism>
<dbReference type="GO" id="GO:0005737">
    <property type="term" value="C:cytoplasm"/>
    <property type="evidence" value="ECO:0007669"/>
    <property type="project" value="TreeGrafter"/>
</dbReference>
<evidence type="ECO:0000313" key="7">
    <source>
        <dbReference type="EMBL" id="KAH9818580.1"/>
    </source>
</evidence>
<name>A0A9W7VYZ7_9PEZI</name>
<comment type="caution">
    <text evidence="7">The sequence shown here is derived from an EMBL/GenBank/DDBJ whole genome shotgun (WGS) entry which is preliminary data.</text>
</comment>
<dbReference type="Proteomes" id="UP001138500">
    <property type="component" value="Unassembled WGS sequence"/>
</dbReference>
<dbReference type="OrthoDB" id="1902587at2759"/>
<evidence type="ECO:0000256" key="2">
    <source>
        <dbReference type="ARBA" id="ARBA00023110"/>
    </source>
</evidence>
<feature type="domain" description="PPIase FKBP-type" evidence="6">
    <location>
        <begin position="92"/>
        <end position="190"/>
    </location>
</feature>
<dbReference type="Pfam" id="PF00254">
    <property type="entry name" value="FKBP_C"/>
    <property type="match status" value="1"/>
</dbReference>
<comment type="catalytic activity">
    <reaction evidence="1 5">
        <text>[protein]-peptidylproline (omega=180) = [protein]-peptidylproline (omega=0)</text>
        <dbReference type="Rhea" id="RHEA:16237"/>
        <dbReference type="Rhea" id="RHEA-COMP:10747"/>
        <dbReference type="Rhea" id="RHEA-COMP:10748"/>
        <dbReference type="ChEBI" id="CHEBI:83833"/>
        <dbReference type="ChEBI" id="CHEBI:83834"/>
        <dbReference type="EC" id="5.2.1.8"/>
    </reaction>
</comment>
<dbReference type="PANTHER" id="PTHR10516:SF443">
    <property type="entry name" value="FK506-BINDING PROTEIN 59-RELATED"/>
    <property type="match status" value="1"/>
</dbReference>
<evidence type="ECO:0000256" key="1">
    <source>
        <dbReference type="ARBA" id="ARBA00000971"/>
    </source>
</evidence>
<dbReference type="InterPro" id="IPR046357">
    <property type="entry name" value="PPIase_dom_sf"/>
</dbReference>
<evidence type="ECO:0000313" key="8">
    <source>
        <dbReference type="Proteomes" id="UP001138500"/>
    </source>
</evidence>
<keyword evidence="8" id="KW-1185">Reference proteome</keyword>
<dbReference type="PANTHER" id="PTHR10516">
    <property type="entry name" value="PEPTIDYL-PROLYL CIS-TRANS ISOMERASE"/>
    <property type="match status" value="1"/>
</dbReference>
<accession>A0A9W7VYZ7</accession>
<dbReference type="EMBL" id="RIBY02002345">
    <property type="protein sequence ID" value="KAH9818580.1"/>
    <property type="molecule type" value="Genomic_DNA"/>
</dbReference>
<dbReference type="AlphaFoldDB" id="A0A9W7VYZ7"/>
<keyword evidence="2 5" id="KW-0697">Rotamase</keyword>
<dbReference type="PROSITE" id="PS50059">
    <property type="entry name" value="FKBP_PPIASE"/>
    <property type="match status" value="1"/>
</dbReference>
<dbReference type="Gene3D" id="3.10.50.40">
    <property type="match status" value="1"/>
</dbReference>
<gene>
    <name evidence="7" type="ORF">Tdes44962_MAKER05345</name>
</gene>
<evidence type="ECO:0000256" key="4">
    <source>
        <dbReference type="ARBA" id="ARBA00038106"/>
    </source>
</evidence>
<evidence type="ECO:0000256" key="5">
    <source>
        <dbReference type="PROSITE-ProRule" id="PRU00277"/>
    </source>
</evidence>
<sequence length="194" mass="21002">MLDDICYSFDVKSHRLPIGHVGVDPCFELLPKRLRARPIKLCHHLTLPDLSILSSSCTSRRLSAPESEHFITMGVTKQQISPGNGVDKPKAGDTITMEYTGNLYDPNAENNKGKQFDSSVGRGDFSTKIGVGQVIRGWDEGVLSADGGMSLGEKATLTITGDYAYGDRGFPGLIPPNATLIFDVHLKGINGKKI</sequence>
<dbReference type="GO" id="GO:0003755">
    <property type="term" value="F:peptidyl-prolyl cis-trans isomerase activity"/>
    <property type="evidence" value="ECO:0007669"/>
    <property type="project" value="UniProtKB-KW"/>
</dbReference>
<evidence type="ECO:0000259" key="6">
    <source>
        <dbReference type="PROSITE" id="PS50059"/>
    </source>
</evidence>
<dbReference type="SUPFAM" id="SSF54534">
    <property type="entry name" value="FKBP-like"/>
    <property type="match status" value="1"/>
</dbReference>
<protein>
    <recommendedName>
        <fullName evidence="5">peptidylprolyl isomerase</fullName>
        <ecNumber evidence="5">5.2.1.8</ecNumber>
    </recommendedName>
</protein>
<proteinExistence type="inferred from homology"/>
<dbReference type="FunFam" id="3.10.50.40:FF:000025">
    <property type="entry name" value="Peptidylprolyl isomerase"/>
    <property type="match status" value="1"/>
</dbReference>
<dbReference type="InterPro" id="IPR050689">
    <property type="entry name" value="FKBP-type_PPIase"/>
</dbReference>